<sequence length="42" mass="5066">MFPRWHFLALSVEKGTKILAIIYELKRRIQVQLSQYAHEMGY</sequence>
<organism evidence="1">
    <name type="scientific">Lotus japonicus</name>
    <name type="common">Lotus corniculatus var. japonicus</name>
    <dbReference type="NCBI Taxonomy" id="34305"/>
    <lineage>
        <taxon>Eukaryota</taxon>
        <taxon>Viridiplantae</taxon>
        <taxon>Streptophyta</taxon>
        <taxon>Embryophyta</taxon>
        <taxon>Tracheophyta</taxon>
        <taxon>Spermatophyta</taxon>
        <taxon>Magnoliopsida</taxon>
        <taxon>eudicotyledons</taxon>
        <taxon>Gunneridae</taxon>
        <taxon>Pentapetalae</taxon>
        <taxon>rosids</taxon>
        <taxon>fabids</taxon>
        <taxon>Fabales</taxon>
        <taxon>Fabaceae</taxon>
        <taxon>Papilionoideae</taxon>
        <taxon>50 kb inversion clade</taxon>
        <taxon>NPAAA clade</taxon>
        <taxon>Hologalegina</taxon>
        <taxon>robinioid clade</taxon>
        <taxon>Loteae</taxon>
        <taxon>Lotus</taxon>
    </lineage>
</organism>
<dbReference type="AlphaFoldDB" id="I3SA71"/>
<name>I3SA71_LOTJA</name>
<evidence type="ECO:0000313" key="1">
    <source>
        <dbReference type="EMBL" id="AFK37163.1"/>
    </source>
</evidence>
<dbReference type="EMBL" id="BT137368">
    <property type="protein sequence ID" value="AFK37163.1"/>
    <property type="molecule type" value="mRNA"/>
</dbReference>
<proteinExistence type="evidence at transcript level"/>
<accession>I3SA71</accession>
<reference evidence="1" key="1">
    <citation type="submission" date="2012-05" db="EMBL/GenBank/DDBJ databases">
        <authorList>
            <person name="Krishnakumar V."/>
            <person name="Cheung F."/>
            <person name="Xiao Y."/>
            <person name="Chan A."/>
            <person name="Moskal W.A."/>
            <person name="Town C.D."/>
        </authorList>
    </citation>
    <scope>NUCLEOTIDE SEQUENCE</scope>
</reference>
<protein>
    <submittedName>
        <fullName evidence="1">Uncharacterized protein</fullName>
    </submittedName>
</protein>